<evidence type="ECO:0008006" key="5">
    <source>
        <dbReference type="Google" id="ProtNLM"/>
    </source>
</evidence>
<name>A0A4Z1C1W3_9ACTN</name>
<keyword evidence="2" id="KW-0732">Signal</keyword>
<gene>
    <name evidence="3" type="ORF">EXE59_09860</name>
</gene>
<proteinExistence type="predicted"/>
<feature type="chain" id="PRO_5021186129" description="LPXTG cell wall anchor domain-containing protein" evidence="2">
    <location>
        <begin position="25"/>
        <end position="260"/>
    </location>
</feature>
<dbReference type="EMBL" id="SRRO01000001">
    <property type="protein sequence ID" value="TGN64224.1"/>
    <property type="molecule type" value="Genomic_DNA"/>
</dbReference>
<dbReference type="AlphaFoldDB" id="A0A4Z1C1W3"/>
<feature type="signal peptide" evidence="2">
    <location>
        <begin position="1"/>
        <end position="24"/>
    </location>
</feature>
<organism evidence="3 4">
    <name type="scientific">Nocardioides eburneiflavus</name>
    <dbReference type="NCBI Taxonomy" id="2518372"/>
    <lineage>
        <taxon>Bacteria</taxon>
        <taxon>Bacillati</taxon>
        <taxon>Actinomycetota</taxon>
        <taxon>Actinomycetes</taxon>
        <taxon>Propionibacteriales</taxon>
        <taxon>Nocardioidaceae</taxon>
        <taxon>Nocardioides</taxon>
    </lineage>
</organism>
<evidence type="ECO:0000256" key="1">
    <source>
        <dbReference type="SAM" id="MobiDB-lite"/>
    </source>
</evidence>
<feature type="compositionally biased region" description="Low complexity" evidence="1">
    <location>
        <begin position="195"/>
        <end position="209"/>
    </location>
</feature>
<comment type="caution">
    <text evidence="3">The sequence shown here is derived from an EMBL/GenBank/DDBJ whole genome shotgun (WGS) entry which is preliminary data.</text>
</comment>
<reference evidence="3 4" key="1">
    <citation type="submission" date="2019-04" db="EMBL/GenBank/DDBJ databases">
        <title>Three New Species of Nocardioides, Nocardioides euryhalodurans sp. nov., Nocardioides seonyuensis sp. nov. and Nocardioides eburneoflavus sp. nov. Isolated from Soil.</title>
        <authorList>
            <person name="Roh S.G."/>
            <person name="Lee C."/>
            <person name="Kim M.-K."/>
            <person name="Kim S.B."/>
        </authorList>
    </citation>
    <scope>NUCLEOTIDE SEQUENCE [LARGE SCALE GENOMIC DNA]</scope>
    <source>
        <strain evidence="3 4">MMS17-SY213</strain>
    </source>
</reference>
<evidence type="ECO:0000256" key="2">
    <source>
        <dbReference type="SAM" id="SignalP"/>
    </source>
</evidence>
<feature type="compositionally biased region" description="Acidic residues" evidence="1">
    <location>
        <begin position="210"/>
        <end position="226"/>
    </location>
</feature>
<dbReference type="RefSeq" id="WP_135838751.1">
    <property type="nucleotide sequence ID" value="NZ_SRRO01000001.1"/>
</dbReference>
<feature type="region of interest" description="Disordered" evidence="1">
    <location>
        <begin position="183"/>
        <end position="230"/>
    </location>
</feature>
<protein>
    <recommendedName>
        <fullName evidence="5">LPXTG cell wall anchor domain-containing protein</fullName>
    </recommendedName>
</protein>
<accession>A0A4Z1C1W3</accession>
<evidence type="ECO:0000313" key="3">
    <source>
        <dbReference type="EMBL" id="TGN64224.1"/>
    </source>
</evidence>
<sequence>MSTLTRAAIAAAIAIICLAAPANAAPGWQPDQIIGVPTSTSGQPIEPGEILNVTYVGLDDPNRPRECGGLAQCAIVDGLPLAAFYDEASYVPYGPDSGSTTYPEFSAPMKTTVEEWLDQSLPVDAFDRNPTSPDAVEVNLDHELMGGELVWASTQSVKHDGRTWVRAAWGTNDLWLEADRLAPTDVPEPPAETQTPESTATEVPAATAPEPEDTADAETAPAEEDSSSPTGWLVVCGILAGALGLSVAAKRRKPTDGEAV</sequence>
<dbReference type="Proteomes" id="UP000297496">
    <property type="component" value="Unassembled WGS sequence"/>
</dbReference>
<evidence type="ECO:0000313" key="4">
    <source>
        <dbReference type="Proteomes" id="UP000297496"/>
    </source>
</evidence>
<keyword evidence="4" id="KW-1185">Reference proteome</keyword>